<dbReference type="AlphaFoldDB" id="A0A1I3X9M7"/>
<dbReference type="RefSeq" id="WP_092953786.1">
    <property type="nucleotide sequence ID" value="NZ_FOSQ01000001.1"/>
</dbReference>
<dbReference type="InterPro" id="IPR023373">
    <property type="entry name" value="YmcC_sf"/>
</dbReference>
<dbReference type="InterPro" id="IPR021308">
    <property type="entry name" value="GfcB"/>
</dbReference>
<dbReference type="Pfam" id="PF11102">
    <property type="entry name" value="YjbF"/>
    <property type="match status" value="1"/>
</dbReference>
<dbReference type="Proteomes" id="UP000199473">
    <property type="component" value="Unassembled WGS sequence"/>
</dbReference>
<dbReference type="PROSITE" id="PS51257">
    <property type="entry name" value="PROKAR_LIPOPROTEIN"/>
    <property type="match status" value="1"/>
</dbReference>
<proteinExistence type="predicted"/>
<organism evidence="1 2">
    <name type="scientific">Falsiroseomonas stagni DSM 19981</name>
    <dbReference type="NCBI Taxonomy" id="1123062"/>
    <lineage>
        <taxon>Bacteria</taxon>
        <taxon>Pseudomonadati</taxon>
        <taxon>Pseudomonadota</taxon>
        <taxon>Alphaproteobacteria</taxon>
        <taxon>Acetobacterales</taxon>
        <taxon>Roseomonadaceae</taxon>
        <taxon>Falsiroseomonas</taxon>
    </lineage>
</organism>
<accession>A0A1I3X9M7</accession>
<evidence type="ECO:0000313" key="1">
    <source>
        <dbReference type="EMBL" id="SFK15711.1"/>
    </source>
</evidence>
<dbReference type="SUPFAM" id="SSF159270">
    <property type="entry name" value="YmcC-like"/>
    <property type="match status" value="1"/>
</dbReference>
<dbReference type="Gene3D" id="2.40.360.10">
    <property type="entry name" value="YmcC-like"/>
    <property type="match status" value="1"/>
</dbReference>
<reference evidence="1 2" key="1">
    <citation type="submission" date="2016-10" db="EMBL/GenBank/DDBJ databases">
        <authorList>
            <person name="de Groot N.N."/>
        </authorList>
    </citation>
    <scope>NUCLEOTIDE SEQUENCE [LARGE SCALE GENOMIC DNA]</scope>
    <source>
        <strain evidence="1 2">DSM 19981</strain>
    </source>
</reference>
<dbReference type="OrthoDB" id="6237231at2"/>
<gene>
    <name evidence="1" type="ORF">SAMN02745775_10160</name>
</gene>
<keyword evidence="2" id="KW-1185">Reference proteome</keyword>
<dbReference type="EMBL" id="FOSQ01000001">
    <property type="protein sequence ID" value="SFK15711.1"/>
    <property type="molecule type" value="Genomic_DNA"/>
</dbReference>
<protein>
    <submittedName>
        <fullName evidence="1">Group 4 capsule polysaccharide lipoprotein gfcB, YjbF</fullName>
    </submittedName>
</protein>
<keyword evidence="1" id="KW-0449">Lipoprotein</keyword>
<name>A0A1I3X9M7_9PROT</name>
<dbReference type="STRING" id="1123062.SAMN02745775_10160"/>
<sequence length="201" mass="21120">MARRLASALGPVLALLLAACGDTPVAEALRGVLPSAEAPAPPSPGGPGLLLTGPRQSIVFTLAQQTGNRRIWRAEGGIAVATDGPRIIATAGLGQMLTATRQEGPEPLDDVLALLSNPASTRRTVDLAGASREPATMRFGLVIECRLTASRRFGEILVREECTSPAGAFVNRFWADPETGAVLRSEQWVGNEAPAVTMEMR</sequence>
<evidence type="ECO:0000313" key="2">
    <source>
        <dbReference type="Proteomes" id="UP000199473"/>
    </source>
</evidence>